<dbReference type="InterPro" id="IPR000014">
    <property type="entry name" value="PAS"/>
</dbReference>
<feature type="domain" description="PAS" evidence="10">
    <location>
        <begin position="998"/>
        <end position="1044"/>
    </location>
</feature>
<keyword evidence="7" id="KW-0175">Coiled coil</keyword>
<feature type="transmembrane region" description="Helical" evidence="8">
    <location>
        <begin position="197"/>
        <end position="222"/>
    </location>
</feature>
<dbReference type="NCBIfam" id="TIGR00229">
    <property type="entry name" value="sensory_box"/>
    <property type="match status" value="6"/>
</dbReference>
<dbReference type="FunFam" id="1.10.287.130:FF:000001">
    <property type="entry name" value="Two-component sensor histidine kinase"/>
    <property type="match status" value="1"/>
</dbReference>
<evidence type="ECO:0000259" key="9">
    <source>
        <dbReference type="PROSITE" id="PS50109"/>
    </source>
</evidence>
<gene>
    <name evidence="12" type="ORF">BU251_04855</name>
</gene>
<dbReference type="CDD" id="cd00130">
    <property type="entry name" value="PAS"/>
    <property type="match status" value="6"/>
</dbReference>
<dbReference type="FunFam" id="3.30.565.10:FF:000010">
    <property type="entry name" value="Sensor histidine kinase RcsC"/>
    <property type="match status" value="1"/>
</dbReference>
<feature type="domain" description="PAC" evidence="11">
    <location>
        <begin position="945"/>
        <end position="997"/>
    </location>
</feature>
<feature type="domain" description="PAS" evidence="10">
    <location>
        <begin position="1143"/>
        <end position="1188"/>
    </location>
</feature>
<evidence type="ECO:0000256" key="8">
    <source>
        <dbReference type="SAM" id="Phobius"/>
    </source>
</evidence>
<evidence type="ECO:0000256" key="7">
    <source>
        <dbReference type="SAM" id="Coils"/>
    </source>
</evidence>
<feature type="domain" description="PAC" evidence="11">
    <location>
        <begin position="821"/>
        <end position="872"/>
    </location>
</feature>
<dbReference type="Proteomes" id="UP000287243">
    <property type="component" value="Chromosome"/>
</dbReference>
<dbReference type="KEGG" id="vai:BU251_04855"/>
<keyword evidence="4" id="KW-0808">Transferase</keyword>
<evidence type="ECO:0000256" key="6">
    <source>
        <dbReference type="ARBA" id="ARBA00023012"/>
    </source>
</evidence>
<dbReference type="PROSITE" id="PS50109">
    <property type="entry name" value="HIS_KIN"/>
    <property type="match status" value="1"/>
</dbReference>
<dbReference type="Pfam" id="PF08448">
    <property type="entry name" value="PAS_4"/>
    <property type="match status" value="3"/>
</dbReference>
<dbReference type="EMBL" id="CP019384">
    <property type="protein sequence ID" value="QAT17109.1"/>
    <property type="molecule type" value="Genomic_DNA"/>
</dbReference>
<dbReference type="InterPro" id="IPR001610">
    <property type="entry name" value="PAC"/>
</dbReference>
<dbReference type="PROSITE" id="PS50112">
    <property type="entry name" value="PAS"/>
    <property type="match status" value="4"/>
</dbReference>
<dbReference type="InterPro" id="IPR035965">
    <property type="entry name" value="PAS-like_dom_sf"/>
</dbReference>
<feature type="transmembrane region" description="Helical" evidence="8">
    <location>
        <begin position="426"/>
        <end position="451"/>
    </location>
</feature>
<dbReference type="OrthoDB" id="518094at2"/>
<dbReference type="SMART" id="SM00388">
    <property type="entry name" value="HisKA"/>
    <property type="match status" value="1"/>
</dbReference>
<dbReference type="CDD" id="cd00082">
    <property type="entry name" value="HisKA"/>
    <property type="match status" value="1"/>
</dbReference>
<dbReference type="InterPro" id="IPR000700">
    <property type="entry name" value="PAS-assoc_C"/>
</dbReference>
<dbReference type="InterPro" id="IPR004358">
    <property type="entry name" value="Sig_transdc_His_kin-like_C"/>
</dbReference>
<dbReference type="EC" id="2.7.13.3" evidence="2"/>
<reference evidence="12 13" key="1">
    <citation type="submission" date="2017-01" db="EMBL/GenBank/DDBJ databases">
        <title>First insights into the biology of 'candidatus Vampirococcus archaeovorus'.</title>
        <authorList>
            <person name="Kizina J."/>
            <person name="Jordan S."/>
            <person name="Stueber K."/>
            <person name="Reinhardt R."/>
            <person name="Harder J."/>
        </authorList>
    </citation>
    <scope>NUCLEOTIDE SEQUENCE [LARGE SCALE GENOMIC DNA]</scope>
    <source>
        <strain evidence="12 13">LiM</strain>
    </source>
</reference>
<dbReference type="SUPFAM" id="SSF55874">
    <property type="entry name" value="ATPase domain of HSP90 chaperone/DNA topoisomerase II/histidine kinase"/>
    <property type="match status" value="1"/>
</dbReference>
<comment type="catalytic activity">
    <reaction evidence="1">
        <text>ATP + protein L-histidine = ADP + protein N-phospho-L-histidine.</text>
        <dbReference type="EC" id="2.7.13.3"/>
    </reaction>
</comment>
<feature type="coiled-coil region" evidence="7">
    <location>
        <begin position="456"/>
        <end position="490"/>
    </location>
</feature>
<feature type="transmembrane region" description="Helical" evidence="8">
    <location>
        <begin position="76"/>
        <end position="92"/>
    </location>
</feature>
<dbReference type="SUPFAM" id="SSF55785">
    <property type="entry name" value="PYP-like sensor domain (PAS domain)"/>
    <property type="match status" value="6"/>
</dbReference>
<dbReference type="Gene3D" id="3.30.450.20">
    <property type="entry name" value="PAS domain"/>
    <property type="match status" value="6"/>
</dbReference>
<proteinExistence type="predicted"/>
<sequence>MQLFFLQNLDYLYFFYGAAFFLLASAGFIFYIRERSHHALTLNWLFFVFFALLRALNKWLDLLAISNADPSLFNSLRLILLVASFVFLMEFSRSSYVLLSGKQINKWLYILPFGVFVLGLFFIRNASILNGFITVTLRGPATFAAGAVFLLYSSRQERASSRWSYRFIGIAFFFYCLPLAPLQIATLPALSASQPSFYYAFLVPAAFQRALGAMLVAFLLIHQATRYVLDLPSRNVRGRRRQVLMYSFLFFYLVFFAGGFMLMGSVDKFEKKHLKQLVLTDARNLADIIGTLDVRQFIAEEDVSVYKKYLKMHNRMSDLPELSLYTKALYLILPGKDRFSFAVGSSPQVFPHEVVPSFGAQIPQKAIADSFYSKKPTLVGPYLGNDGRPAYTVFFPVLDKDDQALALLGVDIDVAKLQGEVYRVRLFVIGICFSFLILLVVGYAFLIIFALKGLELQIQKDNLDKALVSLREAQRELARSEETFRGILNNSPNAIFGFDRDLRLIFWNQGAEKLYGYRKADVIDERNPLRSRKVTDVLGVVSLESEIMEVFEGHTLIRELAQKNMDGEELDVALTVFPVKDPQGHILFVLGLAQDITTHKRYEERLADAHARLRSFLDGASQISMCATNLSGAFQMWNDGAQELFGYTASEILGKTPLVLHDPADLRLFEEEFCRKTGKDLHGFEVITEVVRQGGVLQREWIMVKKDGTRFPVDLTIAGIRNDKGELVGFLGIGIDKSGIRRIEKELLETQEKYRDLVESLNVGVYINTPGPDGRFFEANPALLKIFETDSVENISVKTLYADPAERKRFSDMLLKNGFVKNYEFRGKTLKGRLFWASVTAVVKHDERYGEVFYGIIQDVTEQKHLEASLSEERGRLKTIADSIGAGLSLIDKNFNIVWVNQVMEKWFGKLGTIQGRKCFEVYQLRDSVCLTCPSRRAMETGQVQTGEERSVFPDGRVIDFLLICTPVKNERGEVEQVLELTLDMTERKSMVEMLEFERALSRNVIDSISDSLIVLDCNTKVVLDVNRYFMEQAGMRKEDVIGKPCSEVYRHVCSACEACSFEEVAKHGRTIESTHIHKMRDGREAYVDVTLSPLKDEKGRIIGVIHISHDVTDRKRLEDELKRYSHDLENLIEERTRALQVSELMFRNLFESAQDGILIIDASSGNIISANPYLLHILECTRDQLMGLHYNAVPFFRESQVYDRAFLALKEQMSVLYDDVRLKTCTGREIEAEFRASTYFVEKRKIIQCNIRDITERKKIEKIKTEFVSMVSHELRTPLSAIKEGVEIVADGTQGKINRNQKECLQIALSNINRLNRLIGDILDISKIQSNLLKVHMSPCNICEVIDQVYSLVRIEIEKRGLVFVTDCQKDLPSAMADKDRLIQVLMNLLNNAIKFTRERSRIVLAVRQVHDSVEFSIKDEGVGIPQEEIARLFGKFVQLDSTLVRRVGGTGLGLYISRNLVEAMGGRIWVESTLGEGSTFKFTLPITRG</sequence>
<feature type="transmembrane region" description="Helical" evidence="8">
    <location>
        <begin position="164"/>
        <end position="185"/>
    </location>
</feature>
<evidence type="ECO:0000313" key="13">
    <source>
        <dbReference type="Proteomes" id="UP000287243"/>
    </source>
</evidence>
<dbReference type="PANTHER" id="PTHR43047">
    <property type="entry name" value="TWO-COMPONENT HISTIDINE PROTEIN KINASE"/>
    <property type="match status" value="1"/>
</dbReference>
<feature type="transmembrane region" description="Helical" evidence="8">
    <location>
        <begin position="104"/>
        <end position="123"/>
    </location>
</feature>
<dbReference type="Gene3D" id="3.30.565.10">
    <property type="entry name" value="Histidine kinase-like ATPase, C-terminal domain"/>
    <property type="match status" value="1"/>
</dbReference>
<feature type="transmembrane region" description="Helical" evidence="8">
    <location>
        <begin position="129"/>
        <end position="152"/>
    </location>
</feature>
<dbReference type="GO" id="GO:0000155">
    <property type="term" value="F:phosphorelay sensor kinase activity"/>
    <property type="evidence" value="ECO:0007669"/>
    <property type="project" value="InterPro"/>
</dbReference>
<evidence type="ECO:0000256" key="5">
    <source>
        <dbReference type="ARBA" id="ARBA00022777"/>
    </source>
</evidence>
<protein>
    <recommendedName>
        <fullName evidence="2">histidine kinase</fullName>
        <ecNumber evidence="2">2.7.13.3</ecNumber>
    </recommendedName>
</protein>
<feature type="domain" description="PAC" evidence="11">
    <location>
        <begin position="697"/>
        <end position="749"/>
    </location>
</feature>
<evidence type="ECO:0000256" key="3">
    <source>
        <dbReference type="ARBA" id="ARBA00022553"/>
    </source>
</evidence>
<evidence type="ECO:0000256" key="4">
    <source>
        <dbReference type="ARBA" id="ARBA00022679"/>
    </source>
</evidence>
<evidence type="ECO:0000259" key="10">
    <source>
        <dbReference type="PROSITE" id="PS50112"/>
    </source>
</evidence>
<dbReference type="InterPro" id="IPR036097">
    <property type="entry name" value="HisK_dim/P_sf"/>
</dbReference>
<dbReference type="Pfam" id="PF00512">
    <property type="entry name" value="HisKA"/>
    <property type="match status" value="1"/>
</dbReference>
<dbReference type="InterPro" id="IPR036890">
    <property type="entry name" value="HATPase_C_sf"/>
</dbReference>
<name>A0A410P4J9_VELA1</name>
<evidence type="ECO:0000313" key="12">
    <source>
        <dbReference type="EMBL" id="QAT17109.1"/>
    </source>
</evidence>
<keyword evidence="13" id="KW-1185">Reference proteome</keyword>
<keyword evidence="8 12" id="KW-0812">Transmembrane</keyword>
<dbReference type="InterPro" id="IPR005467">
    <property type="entry name" value="His_kinase_dom"/>
</dbReference>
<evidence type="ECO:0000256" key="2">
    <source>
        <dbReference type="ARBA" id="ARBA00012438"/>
    </source>
</evidence>
<feature type="coiled-coil region" evidence="7">
    <location>
        <begin position="1115"/>
        <end position="1142"/>
    </location>
</feature>
<keyword evidence="8" id="KW-0472">Membrane</keyword>
<dbReference type="SMART" id="SM00387">
    <property type="entry name" value="HATPase_c"/>
    <property type="match status" value="1"/>
</dbReference>
<feature type="transmembrane region" description="Helical" evidence="8">
    <location>
        <begin position="39"/>
        <end position="56"/>
    </location>
</feature>
<keyword evidence="3" id="KW-0597">Phosphoprotein</keyword>
<organism evidence="12 13">
    <name type="scientific">Velamenicoccus archaeovorus</name>
    <dbReference type="NCBI Taxonomy" id="1930593"/>
    <lineage>
        <taxon>Bacteria</taxon>
        <taxon>Pseudomonadati</taxon>
        <taxon>Candidatus Omnitrophota</taxon>
        <taxon>Candidatus Velamenicoccus</taxon>
    </lineage>
</organism>
<feature type="domain" description="PAC" evidence="11">
    <location>
        <begin position="556"/>
        <end position="608"/>
    </location>
</feature>
<feature type="domain" description="Histidine kinase" evidence="9">
    <location>
        <begin position="1271"/>
        <end position="1490"/>
    </location>
</feature>
<dbReference type="Pfam" id="PF02518">
    <property type="entry name" value="HATPase_c"/>
    <property type="match status" value="1"/>
</dbReference>
<dbReference type="Pfam" id="PF13426">
    <property type="entry name" value="PAS_9"/>
    <property type="match status" value="3"/>
</dbReference>
<evidence type="ECO:0000259" key="11">
    <source>
        <dbReference type="PROSITE" id="PS50113"/>
    </source>
</evidence>
<feature type="domain" description="PAS" evidence="10">
    <location>
        <begin position="609"/>
        <end position="658"/>
    </location>
</feature>
<keyword evidence="8" id="KW-1133">Transmembrane helix</keyword>
<accession>A0A410P4J9</accession>
<dbReference type="CDD" id="cd16922">
    <property type="entry name" value="HATPase_EvgS-ArcB-TorS-like"/>
    <property type="match status" value="1"/>
</dbReference>
<feature type="domain" description="PAC" evidence="11">
    <location>
        <begin position="1070"/>
        <end position="1124"/>
    </location>
</feature>
<dbReference type="PRINTS" id="PR00344">
    <property type="entry name" value="BCTRLSENSOR"/>
</dbReference>
<keyword evidence="12" id="KW-0675">Receptor</keyword>
<feature type="domain" description="PAS" evidence="10">
    <location>
        <begin position="480"/>
        <end position="525"/>
    </location>
</feature>
<feature type="transmembrane region" description="Helical" evidence="8">
    <location>
        <begin position="12"/>
        <end position="32"/>
    </location>
</feature>
<dbReference type="RefSeq" id="WP_128699752.1">
    <property type="nucleotide sequence ID" value="NZ_CP019384.1"/>
</dbReference>
<evidence type="ECO:0000256" key="1">
    <source>
        <dbReference type="ARBA" id="ARBA00000085"/>
    </source>
</evidence>
<dbReference type="InterPro" id="IPR003594">
    <property type="entry name" value="HATPase_dom"/>
</dbReference>
<feature type="transmembrane region" description="Helical" evidence="8">
    <location>
        <begin position="243"/>
        <end position="263"/>
    </location>
</feature>
<dbReference type="SMART" id="SM00091">
    <property type="entry name" value="PAS"/>
    <property type="match status" value="6"/>
</dbReference>
<keyword evidence="6" id="KW-0902">Two-component regulatory system</keyword>
<keyword evidence="5 12" id="KW-0418">Kinase</keyword>
<dbReference type="Gene3D" id="1.10.287.130">
    <property type="match status" value="1"/>
</dbReference>
<dbReference type="PROSITE" id="PS50113">
    <property type="entry name" value="PAC"/>
    <property type="match status" value="5"/>
</dbReference>
<dbReference type="SUPFAM" id="SSF47384">
    <property type="entry name" value="Homodimeric domain of signal transducing histidine kinase"/>
    <property type="match status" value="1"/>
</dbReference>
<dbReference type="InterPro" id="IPR013656">
    <property type="entry name" value="PAS_4"/>
</dbReference>
<dbReference type="InterPro" id="IPR003661">
    <property type="entry name" value="HisK_dim/P_dom"/>
</dbReference>
<dbReference type="SMART" id="SM00086">
    <property type="entry name" value="PAC"/>
    <property type="match status" value="6"/>
</dbReference>